<reference evidence="1 2" key="1">
    <citation type="submission" date="2019-11" db="EMBL/GenBank/DDBJ databases">
        <title>Spirosoma endbachense sp. nov., isolated from a natural salt meadow.</title>
        <authorList>
            <person name="Rojas J."/>
            <person name="Ambika Manirajan B."/>
            <person name="Ratering S."/>
            <person name="Suarez C."/>
            <person name="Geissler-Plaum R."/>
            <person name="Schnell S."/>
        </authorList>
    </citation>
    <scope>NUCLEOTIDE SEQUENCE [LARGE SCALE GENOMIC DNA]</scope>
    <source>
        <strain evidence="1 2">I-24</strain>
    </source>
</reference>
<dbReference type="SUPFAM" id="SSF55729">
    <property type="entry name" value="Acyl-CoA N-acyltransferases (Nat)"/>
    <property type="match status" value="1"/>
</dbReference>
<dbReference type="RefSeq" id="WP_162386396.1">
    <property type="nucleotide sequence ID" value="NZ_CP045997.1"/>
</dbReference>
<accession>A0A6P1VUA9</accession>
<evidence type="ECO:0000313" key="2">
    <source>
        <dbReference type="Proteomes" id="UP000464577"/>
    </source>
</evidence>
<dbReference type="KEGG" id="senf:GJR95_13645"/>
<protein>
    <recommendedName>
        <fullName evidence="3">GNAT family N-acetyltransferase</fullName>
    </recommendedName>
</protein>
<dbReference type="Gene3D" id="3.40.630.30">
    <property type="match status" value="1"/>
</dbReference>
<keyword evidence="2" id="KW-1185">Reference proteome</keyword>
<proteinExistence type="predicted"/>
<evidence type="ECO:0008006" key="3">
    <source>
        <dbReference type="Google" id="ProtNLM"/>
    </source>
</evidence>
<dbReference type="InterPro" id="IPR016181">
    <property type="entry name" value="Acyl_CoA_acyltransferase"/>
</dbReference>
<gene>
    <name evidence="1" type="ORF">GJR95_13645</name>
</gene>
<organism evidence="1 2">
    <name type="scientific">Spirosoma endbachense</name>
    <dbReference type="NCBI Taxonomy" id="2666025"/>
    <lineage>
        <taxon>Bacteria</taxon>
        <taxon>Pseudomonadati</taxon>
        <taxon>Bacteroidota</taxon>
        <taxon>Cytophagia</taxon>
        <taxon>Cytophagales</taxon>
        <taxon>Cytophagaceae</taxon>
        <taxon>Spirosoma</taxon>
    </lineage>
</organism>
<sequence length="256" mass="29586">MDNFLLTYDVLEDDAFKEDKYFKNRLVLLVGQSYMNPADLIERVYSVNDIAFVAKIGTEIVGILLFNYRNRCTVVLENQRFSAIYNGYAVTDLRYRNQRIIQKLIAFATAEFNRRIEQTNTQLLLYAITSNPYALRAYRNVCEYMEPFSDGSFSVQGSQLVTRLKKELGITVFEDAHPFKFTTSLPQRYSDFEQVNLDKAPEAEKLFLQRLGVIETMGDRVIFFWGPQDLLSTSSTRKSSGEPYHLFPFGASDRTD</sequence>
<evidence type="ECO:0000313" key="1">
    <source>
        <dbReference type="EMBL" id="QHV95988.1"/>
    </source>
</evidence>
<dbReference type="Proteomes" id="UP000464577">
    <property type="component" value="Chromosome"/>
</dbReference>
<name>A0A6P1VUA9_9BACT</name>
<dbReference type="AlphaFoldDB" id="A0A6P1VUA9"/>
<dbReference type="EMBL" id="CP045997">
    <property type="protein sequence ID" value="QHV95988.1"/>
    <property type="molecule type" value="Genomic_DNA"/>
</dbReference>